<organism evidence="2 3">
    <name type="scientific">Lentzea rhizosphaerae</name>
    <dbReference type="NCBI Taxonomy" id="2041025"/>
    <lineage>
        <taxon>Bacteria</taxon>
        <taxon>Bacillati</taxon>
        <taxon>Actinomycetota</taxon>
        <taxon>Actinomycetes</taxon>
        <taxon>Pseudonocardiales</taxon>
        <taxon>Pseudonocardiaceae</taxon>
        <taxon>Lentzea</taxon>
    </lineage>
</organism>
<keyword evidence="3" id="KW-1185">Reference proteome</keyword>
<dbReference type="Proteomes" id="UP001595690">
    <property type="component" value="Unassembled WGS sequence"/>
</dbReference>
<dbReference type="Pfam" id="PF01740">
    <property type="entry name" value="STAS"/>
    <property type="match status" value="1"/>
</dbReference>
<reference evidence="3" key="1">
    <citation type="journal article" date="2019" name="Int. J. Syst. Evol. Microbiol.">
        <title>The Global Catalogue of Microorganisms (GCM) 10K type strain sequencing project: providing services to taxonomists for standard genome sequencing and annotation.</title>
        <authorList>
            <consortium name="The Broad Institute Genomics Platform"/>
            <consortium name="The Broad Institute Genome Sequencing Center for Infectious Disease"/>
            <person name="Wu L."/>
            <person name="Ma J."/>
        </authorList>
    </citation>
    <scope>NUCLEOTIDE SEQUENCE [LARGE SCALE GENOMIC DNA]</scope>
    <source>
        <strain evidence="3">CGMCC 4.7405</strain>
    </source>
</reference>
<dbReference type="PANTHER" id="PTHR33495">
    <property type="entry name" value="ANTI-SIGMA FACTOR ANTAGONIST TM_1081-RELATED-RELATED"/>
    <property type="match status" value="1"/>
</dbReference>
<comment type="caution">
    <text evidence="2">The sequence shown here is derived from an EMBL/GenBank/DDBJ whole genome shotgun (WGS) entry which is preliminary data.</text>
</comment>
<dbReference type="Gene3D" id="3.30.750.24">
    <property type="entry name" value="STAS domain"/>
    <property type="match status" value="1"/>
</dbReference>
<dbReference type="PANTHER" id="PTHR33495:SF2">
    <property type="entry name" value="ANTI-SIGMA FACTOR ANTAGONIST TM_1081-RELATED"/>
    <property type="match status" value="1"/>
</dbReference>
<sequence length="145" mass="15965">MIGKRDMRPLLDLVEHEMPWTVSPEPDCAVAACRVLQVRSRRAGPRRLVVQLDGEVDMLTTFLLAERLDQHLSQDLRQVVLDLSGLTFLSASGLNVLVAAHTCARARGIAMSLTGCGAVDRVFDAAGLREHFDFVGDCSRFSDRS</sequence>
<dbReference type="EMBL" id="JBHRZI010000032">
    <property type="protein sequence ID" value="MFC3897095.1"/>
    <property type="molecule type" value="Genomic_DNA"/>
</dbReference>
<gene>
    <name evidence="2" type="ORF">ACFOWZ_36940</name>
</gene>
<evidence type="ECO:0000259" key="1">
    <source>
        <dbReference type="PROSITE" id="PS50801"/>
    </source>
</evidence>
<evidence type="ECO:0000313" key="2">
    <source>
        <dbReference type="EMBL" id="MFC3897095.1"/>
    </source>
</evidence>
<feature type="domain" description="STAS" evidence="1">
    <location>
        <begin position="48"/>
        <end position="115"/>
    </location>
</feature>
<name>A0ABV8C527_9PSEU</name>
<dbReference type="InterPro" id="IPR036513">
    <property type="entry name" value="STAS_dom_sf"/>
</dbReference>
<proteinExistence type="predicted"/>
<dbReference type="PROSITE" id="PS50801">
    <property type="entry name" value="STAS"/>
    <property type="match status" value="1"/>
</dbReference>
<protein>
    <submittedName>
        <fullName evidence="2">STAS domain-containing protein</fullName>
    </submittedName>
</protein>
<dbReference type="RefSeq" id="WP_382378582.1">
    <property type="nucleotide sequence ID" value="NZ_JBHRZI010000032.1"/>
</dbReference>
<dbReference type="InterPro" id="IPR002645">
    <property type="entry name" value="STAS_dom"/>
</dbReference>
<evidence type="ECO:0000313" key="3">
    <source>
        <dbReference type="Proteomes" id="UP001595690"/>
    </source>
</evidence>
<dbReference type="SUPFAM" id="SSF52091">
    <property type="entry name" value="SpoIIaa-like"/>
    <property type="match status" value="1"/>
</dbReference>
<accession>A0ABV8C527</accession>
<dbReference type="CDD" id="cd07043">
    <property type="entry name" value="STAS_anti-anti-sigma_factors"/>
    <property type="match status" value="1"/>
</dbReference>